<evidence type="ECO:0000313" key="2">
    <source>
        <dbReference type="EMBL" id="MBY29178.1"/>
    </source>
</evidence>
<feature type="compositionally biased region" description="Basic residues" evidence="1">
    <location>
        <begin position="138"/>
        <end position="149"/>
    </location>
</feature>
<gene>
    <name evidence="2" type="ORF">g.747</name>
</gene>
<proteinExistence type="predicted"/>
<reference evidence="2" key="1">
    <citation type="submission" date="2018-04" db="EMBL/GenBank/DDBJ databases">
        <title>Transcriptome of Schizaphis graminum biotype I.</title>
        <authorList>
            <person name="Scully E.D."/>
            <person name="Geib S.M."/>
            <person name="Palmer N.A."/>
            <person name="Koch K."/>
            <person name="Bradshaw J."/>
            <person name="Heng-Moss T."/>
            <person name="Sarath G."/>
        </authorList>
    </citation>
    <scope>NUCLEOTIDE SEQUENCE</scope>
</reference>
<name>A0A2S2PIW0_SCHGA</name>
<evidence type="ECO:0000256" key="1">
    <source>
        <dbReference type="SAM" id="MobiDB-lite"/>
    </source>
</evidence>
<protein>
    <submittedName>
        <fullName evidence="2">Uncharacterized protein</fullName>
    </submittedName>
</protein>
<accession>A0A2S2PIW0</accession>
<feature type="region of interest" description="Disordered" evidence="1">
    <location>
        <begin position="134"/>
        <end position="155"/>
    </location>
</feature>
<sequence>MIEDNYISPELVEIVIYYASGYLCRRLLKSTKCEVCLSSFLTNLDNSDLAVAELVNMKTQGYLLNCNLYLYKLFLNAEFYFVKNVILSDCYERTLTDIITNVNLNFPCDKHKSSVMASCLHYYIRMRMRQYEREQNRSSKKISRNKKKESKLCVT</sequence>
<dbReference type="EMBL" id="GGMR01016559">
    <property type="protein sequence ID" value="MBY29178.1"/>
    <property type="molecule type" value="Transcribed_RNA"/>
</dbReference>
<organism evidence="2">
    <name type="scientific">Schizaphis graminum</name>
    <name type="common">Green bug aphid</name>
    <dbReference type="NCBI Taxonomy" id="13262"/>
    <lineage>
        <taxon>Eukaryota</taxon>
        <taxon>Metazoa</taxon>
        <taxon>Ecdysozoa</taxon>
        <taxon>Arthropoda</taxon>
        <taxon>Hexapoda</taxon>
        <taxon>Insecta</taxon>
        <taxon>Pterygota</taxon>
        <taxon>Neoptera</taxon>
        <taxon>Paraneoptera</taxon>
        <taxon>Hemiptera</taxon>
        <taxon>Sternorrhyncha</taxon>
        <taxon>Aphidomorpha</taxon>
        <taxon>Aphidoidea</taxon>
        <taxon>Aphididae</taxon>
        <taxon>Aphidini</taxon>
        <taxon>Schizaphis</taxon>
    </lineage>
</organism>
<dbReference type="AlphaFoldDB" id="A0A2S2PIW0"/>